<name>A0ABW9RYN5_9BACT</name>
<dbReference type="RefSeq" id="WP_155177160.1">
    <property type="nucleotide sequence ID" value="NZ_BAAAFL010000012.1"/>
</dbReference>
<dbReference type="InterPro" id="IPR037523">
    <property type="entry name" value="VOC_core"/>
</dbReference>
<dbReference type="EMBL" id="SMLW01000677">
    <property type="protein sequence ID" value="MTI29046.1"/>
    <property type="molecule type" value="Genomic_DNA"/>
</dbReference>
<accession>A0ABW9RYN5</accession>
<proteinExistence type="predicted"/>
<dbReference type="InterPro" id="IPR052164">
    <property type="entry name" value="Anthracycline_SecMetBiosynth"/>
</dbReference>
<dbReference type="InterPro" id="IPR029068">
    <property type="entry name" value="Glyas_Bleomycin-R_OHBP_Dase"/>
</dbReference>
<dbReference type="InterPro" id="IPR004360">
    <property type="entry name" value="Glyas_Fos-R_dOase_dom"/>
</dbReference>
<comment type="caution">
    <text evidence="2">The sequence shown here is derived from an EMBL/GenBank/DDBJ whole genome shotgun (WGS) entry which is preliminary data.</text>
</comment>
<keyword evidence="3" id="KW-1185">Reference proteome</keyword>
<dbReference type="SUPFAM" id="SSF54593">
    <property type="entry name" value="Glyoxalase/Bleomycin resistance protein/Dihydroxybiphenyl dioxygenase"/>
    <property type="match status" value="1"/>
</dbReference>
<dbReference type="CDD" id="cd07247">
    <property type="entry name" value="SgaA_N_like"/>
    <property type="match status" value="1"/>
</dbReference>
<sequence length="121" mass="13665">MGRIIHFEIPSADPEVSISFYKNVFNWEVSRWGDEEYWLVKTGEDDEPGINGAIMRQRDPEQPVVNTIEVANLEKAIEAIEKNKGQIVVPRMAVPTVGWLAYFKDPNGYISGVMQPDADAK</sequence>
<dbReference type="Gene3D" id="3.10.180.10">
    <property type="entry name" value="2,3-Dihydroxybiphenyl 1,2-Dioxygenase, domain 1"/>
    <property type="match status" value="1"/>
</dbReference>
<dbReference type="PANTHER" id="PTHR33993">
    <property type="entry name" value="GLYOXALASE-RELATED"/>
    <property type="match status" value="1"/>
</dbReference>
<evidence type="ECO:0000313" key="2">
    <source>
        <dbReference type="EMBL" id="MTI29046.1"/>
    </source>
</evidence>
<evidence type="ECO:0000259" key="1">
    <source>
        <dbReference type="PROSITE" id="PS51819"/>
    </source>
</evidence>
<organism evidence="2 3">
    <name type="scientific">Fulvivirga kasyanovii</name>
    <dbReference type="NCBI Taxonomy" id="396812"/>
    <lineage>
        <taxon>Bacteria</taxon>
        <taxon>Pseudomonadati</taxon>
        <taxon>Bacteroidota</taxon>
        <taxon>Cytophagia</taxon>
        <taxon>Cytophagales</taxon>
        <taxon>Fulvivirgaceae</taxon>
        <taxon>Fulvivirga</taxon>
    </lineage>
</organism>
<dbReference type="PROSITE" id="PS51819">
    <property type="entry name" value="VOC"/>
    <property type="match status" value="1"/>
</dbReference>
<dbReference type="Pfam" id="PF00903">
    <property type="entry name" value="Glyoxalase"/>
    <property type="match status" value="1"/>
</dbReference>
<dbReference type="PANTHER" id="PTHR33993:SF2">
    <property type="entry name" value="VOC DOMAIN-CONTAINING PROTEIN"/>
    <property type="match status" value="1"/>
</dbReference>
<dbReference type="Proteomes" id="UP000798808">
    <property type="component" value="Unassembled WGS sequence"/>
</dbReference>
<gene>
    <name evidence="2" type="ORF">E1163_29055</name>
</gene>
<feature type="domain" description="VOC" evidence="1">
    <location>
        <begin position="3"/>
        <end position="116"/>
    </location>
</feature>
<reference evidence="2 3" key="1">
    <citation type="submission" date="2019-02" db="EMBL/GenBank/DDBJ databases">
        <authorList>
            <person name="Goldberg S.R."/>
            <person name="Haltli B.A."/>
            <person name="Correa H."/>
            <person name="Russell K.G."/>
        </authorList>
    </citation>
    <scope>NUCLEOTIDE SEQUENCE [LARGE SCALE GENOMIC DNA]</scope>
    <source>
        <strain evidence="2 3">JCM 16186</strain>
    </source>
</reference>
<evidence type="ECO:0000313" key="3">
    <source>
        <dbReference type="Proteomes" id="UP000798808"/>
    </source>
</evidence>
<protein>
    <submittedName>
        <fullName evidence="2">VOC family protein</fullName>
    </submittedName>
</protein>